<organism evidence="6 7">
    <name type="scientific">Ascodesmis nigricans</name>
    <dbReference type="NCBI Taxonomy" id="341454"/>
    <lineage>
        <taxon>Eukaryota</taxon>
        <taxon>Fungi</taxon>
        <taxon>Dikarya</taxon>
        <taxon>Ascomycota</taxon>
        <taxon>Pezizomycotina</taxon>
        <taxon>Pezizomycetes</taxon>
        <taxon>Pezizales</taxon>
        <taxon>Ascodesmidaceae</taxon>
        <taxon>Ascodesmis</taxon>
    </lineage>
</organism>
<feature type="coiled-coil region" evidence="3">
    <location>
        <begin position="105"/>
        <end position="132"/>
    </location>
</feature>
<dbReference type="Proteomes" id="UP000298138">
    <property type="component" value="Unassembled WGS sequence"/>
</dbReference>
<gene>
    <name evidence="6" type="ORF">EX30DRAFT_312406</name>
</gene>
<keyword evidence="1" id="KW-0238">DNA-binding</keyword>
<dbReference type="EMBL" id="ML220177">
    <property type="protein sequence ID" value="TGZ76473.1"/>
    <property type="molecule type" value="Genomic_DNA"/>
</dbReference>
<dbReference type="SMART" id="SM00353">
    <property type="entry name" value="HLH"/>
    <property type="match status" value="1"/>
</dbReference>
<feature type="compositionally biased region" description="Low complexity" evidence="4">
    <location>
        <begin position="146"/>
        <end position="168"/>
    </location>
</feature>
<proteinExistence type="predicted"/>
<dbReference type="AlphaFoldDB" id="A0A4S2MI65"/>
<dbReference type="InParanoid" id="A0A4S2MI65"/>
<dbReference type="PANTHER" id="PTHR47787">
    <property type="entry name" value="CENTROMERE-BINDING PROTEIN 1"/>
    <property type="match status" value="1"/>
</dbReference>
<dbReference type="Gene3D" id="4.10.280.10">
    <property type="entry name" value="Helix-loop-helix DNA-binding domain"/>
    <property type="match status" value="1"/>
</dbReference>
<name>A0A4S2MI65_9PEZI</name>
<evidence type="ECO:0000313" key="7">
    <source>
        <dbReference type="Proteomes" id="UP000298138"/>
    </source>
</evidence>
<evidence type="ECO:0000313" key="6">
    <source>
        <dbReference type="EMBL" id="TGZ76473.1"/>
    </source>
</evidence>
<evidence type="ECO:0000256" key="3">
    <source>
        <dbReference type="SAM" id="Coils"/>
    </source>
</evidence>
<feature type="domain" description="BHLH" evidence="5">
    <location>
        <begin position="42"/>
        <end position="90"/>
    </location>
</feature>
<dbReference type="PANTHER" id="PTHR47787:SF1">
    <property type="entry name" value="CENTROMERE-BINDING PROTEIN 1"/>
    <property type="match status" value="1"/>
</dbReference>
<feature type="region of interest" description="Disordered" evidence="4">
    <location>
        <begin position="1"/>
        <end position="54"/>
    </location>
</feature>
<evidence type="ECO:0000259" key="5">
    <source>
        <dbReference type="PROSITE" id="PS50888"/>
    </source>
</evidence>
<sequence>MQQDVHQQHQQAQSVQQQAPPPPARPQPTPKPQVGTEEWHKQRRDNHKEVERRRRETINEGINELAKIVPNCEKNKGSILQRAVQYIMQLKEAETTNIEKWTLEKLLTEQAIQELSQANEKLKLECERAWREAETWKKSCLQAGVTPSNQQSQQQTPQNQSETPSSSS</sequence>
<dbReference type="OrthoDB" id="71302at2759"/>
<dbReference type="STRING" id="341454.A0A4S2MI65"/>
<dbReference type="InterPro" id="IPR047206">
    <property type="entry name" value="bHLHzip_scCBP1-like"/>
</dbReference>
<evidence type="ECO:0000256" key="2">
    <source>
        <dbReference type="ARBA" id="ARBA00023242"/>
    </source>
</evidence>
<feature type="region of interest" description="Disordered" evidence="4">
    <location>
        <begin position="141"/>
        <end position="168"/>
    </location>
</feature>
<dbReference type="Pfam" id="PF00010">
    <property type="entry name" value="HLH"/>
    <property type="match status" value="1"/>
</dbReference>
<dbReference type="SUPFAM" id="SSF47459">
    <property type="entry name" value="HLH, helix-loop-helix DNA-binding domain"/>
    <property type="match status" value="1"/>
</dbReference>
<dbReference type="PROSITE" id="PS50888">
    <property type="entry name" value="BHLH"/>
    <property type="match status" value="1"/>
</dbReference>
<keyword evidence="2" id="KW-0539">Nucleus</keyword>
<keyword evidence="7" id="KW-1185">Reference proteome</keyword>
<dbReference type="InterPro" id="IPR011598">
    <property type="entry name" value="bHLH_dom"/>
</dbReference>
<dbReference type="GO" id="GO:0003677">
    <property type="term" value="F:DNA binding"/>
    <property type="evidence" value="ECO:0007669"/>
    <property type="project" value="UniProtKB-KW"/>
</dbReference>
<feature type="compositionally biased region" description="Low complexity" evidence="4">
    <location>
        <begin position="1"/>
        <end position="18"/>
    </location>
</feature>
<keyword evidence="3" id="KW-0175">Coiled coil</keyword>
<evidence type="ECO:0000256" key="4">
    <source>
        <dbReference type="SAM" id="MobiDB-lite"/>
    </source>
</evidence>
<dbReference type="GO" id="GO:0003700">
    <property type="term" value="F:DNA-binding transcription factor activity"/>
    <property type="evidence" value="ECO:0007669"/>
    <property type="project" value="InterPro"/>
</dbReference>
<evidence type="ECO:0000256" key="1">
    <source>
        <dbReference type="ARBA" id="ARBA00023125"/>
    </source>
</evidence>
<protein>
    <recommendedName>
        <fullName evidence="5">BHLH domain-containing protein</fullName>
    </recommendedName>
</protein>
<dbReference type="CDD" id="cd11398">
    <property type="entry name" value="bHLHzip_scCBP1"/>
    <property type="match status" value="1"/>
</dbReference>
<dbReference type="GO" id="GO:0005634">
    <property type="term" value="C:nucleus"/>
    <property type="evidence" value="ECO:0007669"/>
    <property type="project" value="TreeGrafter"/>
</dbReference>
<accession>A0A4S2MI65</accession>
<feature type="compositionally biased region" description="Pro residues" evidence="4">
    <location>
        <begin position="19"/>
        <end position="31"/>
    </location>
</feature>
<dbReference type="GO" id="GO:0046983">
    <property type="term" value="F:protein dimerization activity"/>
    <property type="evidence" value="ECO:0007669"/>
    <property type="project" value="InterPro"/>
</dbReference>
<dbReference type="InterPro" id="IPR036638">
    <property type="entry name" value="HLH_DNA-bd_sf"/>
</dbReference>
<reference evidence="6 7" key="1">
    <citation type="submission" date="2019-04" db="EMBL/GenBank/DDBJ databases">
        <title>Comparative genomics and transcriptomics to analyze fruiting body development in filamentous ascomycetes.</title>
        <authorList>
            <consortium name="DOE Joint Genome Institute"/>
            <person name="Lutkenhaus R."/>
            <person name="Traeger S."/>
            <person name="Breuer J."/>
            <person name="Kuo A."/>
            <person name="Lipzen A."/>
            <person name="Pangilinan J."/>
            <person name="Dilworth D."/>
            <person name="Sandor L."/>
            <person name="Poggeler S."/>
            <person name="Barry K."/>
            <person name="Grigoriev I.V."/>
            <person name="Nowrousian M."/>
        </authorList>
    </citation>
    <scope>NUCLEOTIDE SEQUENCE [LARGE SCALE GENOMIC DNA]</scope>
    <source>
        <strain evidence="6 7">CBS 389.68</strain>
    </source>
</reference>